<name>A0ABS8SJC6_DATST</name>
<keyword evidence="3" id="KW-0221">Differentiation</keyword>
<evidence type="ECO:0000256" key="4">
    <source>
        <dbReference type="ARBA" id="ARBA00023015"/>
    </source>
</evidence>
<accession>A0ABS8SJC6</accession>
<evidence type="ECO:0000256" key="2">
    <source>
        <dbReference type="ARBA" id="ARBA00022473"/>
    </source>
</evidence>
<proteinExistence type="predicted"/>
<gene>
    <name evidence="8" type="ORF">HAX54_039582</name>
</gene>
<keyword evidence="9" id="KW-1185">Reference proteome</keyword>
<keyword evidence="5" id="KW-0804">Transcription</keyword>
<evidence type="ECO:0000313" key="9">
    <source>
        <dbReference type="Proteomes" id="UP000823775"/>
    </source>
</evidence>
<dbReference type="PANTHER" id="PTHR31496:SF25">
    <property type="entry name" value="TRANSCRIPTION FACTOR KAN3-RELATED"/>
    <property type="match status" value="1"/>
</dbReference>
<dbReference type="PANTHER" id="PTHR31496">
    <property type="entry name" value="TRANSCRIPTION FACTOR KAN2-RELATED"/>
    <property type="match status" value="1"/>
</dbReference>
<dbReference type="NCBIfam" id="TIGR01557">
    <property type="entry name" value="myb_SHAQKYF"/>
    <property type="match status" value="1"/>
</dbReference>
<feature type="domain" description="Myb-like" evidence="7">
    <location>
        <begin position="127"/>
        <end position="178"/>
    </location>
</feature>
<dbReference type="Proteomes" id="UP000823775">
    <property type="component" value="Unassembled WGS sequence"/>
</dbReference>
<reference evidence="8 9" key="1">
    <citation type="journal article" date="2021" name="BMC Genomics">
        <title>Datura genome reveals duplications of psychoactive alkaloid biosynthetic genes and high mutation rate following tissue culture.</title>
        <authorList>
            <person name="Rajewski A."/>
            <person name="Carter-House D."/>
            <person name="Stajich J."/>
            <person name="Litt A."/>
        </authorList>
    </citation>
    <scope>NUCLEOTIDE SEQUENCE [LARGE SCALE GENOMIC DNA]</scope>
    <source>
        <strain evidence="8">AR-01</strain>
    </source>
</reference>
<protein>
    <recommendedName>
        <fullName evidence="7">Myb-like domain-containing protein</fullName>
    </recommendedName>
</protein>
<dbReference type="Pfam" id="PF00249">
    <property type="entry name" value="Myb_DNA-binding"/>
    <property type="match status" value="1"/>
</dbReference>
<dbReference type="InterPro" id="IPR009057">
    <property type="entry name" value="Homeodomain-like_sf"/>
</dbReference>
<evidence type="ECO:0000256" key="6">
    <source>
        <dbReference type="ARBA" id="ARBA00023242"/>
    </source>
</evidence>
<keyword evidence="2" id="KW-0217">Developmental protein</keyword>
<dbReference type="InterPro" id="IPR006447">
    <property type="entry name" value="Myb_dom_plants"/>
</dbReference>
<keyword evidence="6" id="KW-0539">Nucleus</keyword>
<sequence>MRDTVLSTVPDLSLQISLPSCISKCDQFKEAVRFDSTTDSGSSASGGSDLSHENNAFFHPDKIKPFNLPLIPSFEPTLSLGFAQVPISGNVQYHQHQHYQPQIFGREFKRSSRMNISGVKRSVRAPRMRWTSTLHAHFVHAVQLLGGHERATPKSVLELMNVKDLTLAHVKSHLQMYRTVKSTDKSTAKGQGENIFVNENKGINIGEYEKSCEEIDAVSLSSTMPQNMAHISRDIPSSFLPDQTNAWSHSNIREKPFANYPHVYSNMDGIETPHNSSSNDTLVNLEFTLGRPSWTGSSSNDSTLLKC</sequence>
<evidence type="ECO:0000256" key="1">
    <source>
        <dbReference type="ARBA" id="ARBA00004123"/>
    </source>
</evidence>
<dbReference type="InterPro" id="IPR001005">
    <property type="entry name" value="SANT/Myb"/>
</dbReference>
<keyword evidence="4" id="KW-0805">Transcription regulation</keyword>
<dbReference type="InterPro" id="IPR044847">
    <property type="entry name" value="KAN_fam"/>
</dbReference>
<organism evidence="8 9">
    <name type="scientific">Datura stramonium</name>
    <name type="common">Jimsonweed</name>
    <name type="synonym">Common thornapple</name>
    <dbReference type="NCBI Taxonomy" id="4076"/>
    <lineage>
        <taxon>Eukaryota</taxon>
        <taxon>Viridiplantae</taxon>
        <taxon>Streptophyta</taxon>
        <taxon>Embryophyta</taxon>
        <taxon>Tracheophyta</taxon>
        <taxon>Spermatophyta</taxon>
        <taxon>Magnoliopsida</taxon>
        <taxon>eudicotyledons</taxon>
        <taxon>Gunneridae</taxon>
        <taxon>Pentapetalae</taxon>
        <taxon>asterids</taxon>
        <taxon>lamiids</taxon>
        <taxon>Solanales</taxon>
        <taxon>Solanaceae</taxon>
        <taxon>Solanoideae</taxon>
        <taxon>Datureae</taxon>
        <taxon>Datura</taxon>
    </lineage>
</organism>
<evidence type="ECO:0000256" key="3">
    <source>
        <dbReference type="ARBA" id="ARBA00022782"/>
    </source>
</evidence>
<dbReference type="EMBL" id="JACEIK010000550">
    <property type="protein sequence ID" value="MCD7458910.1"/>
    <property type="molecule type" value="Genomic_DNA"/>
</dbReference>
<evidence type="ECO:0000313" key="8">
    <source>
        <dbReference type="EMBL" id="MCD7458910.1"/>
    </source>
</evidence>
<comment type="subcellular location">
    <subcellularLocation>
        <location evidence="1">Nucleus</location>
    </subcellularLocation>
</comment>
<dbReference type="SUPFAM" id="SSF46689">
    <property type="entry name" value="Homeodomain-like"/>
    <property type="match status" value="1"/>
</dbReference>
<evidence type="ECO:0000256" key="5">
    <source>
        <dbReference type="ARBA" id="ARBA00023163"/>
    </source>
</evidence>
<evidence type="ECO:0000259" key="7">
    <source>
        <dbReference type="Pfam" id="PF00249"/>
    </source>
</evidence>
<comment type="caution">
    <text evidence="8">The sequence shown here is derived from an EMBL/GenBank/DDBJ whole genome shotgun (WGS) entry which is preliminary data.</text>
</comment>
<dbReference type="Gene3D" id="1.10.10.60">
    <property type="entry name" value="Homeodomain-like"/>
    <property type="match status" value="1"/>
</dbReference>